<feature type="transmembrane region" description="Helical" evidence="1">
    <location>
        <begin position="48"/>
        <end position="66"/>
    </location>
</feature>
<dbReference type="SUPFAM" id="SSF82171">
    <property type="entry name" value="DPP6 N-terminal domain-like"/>
    <property type="match status" value="1"/>
</dbReference>
<name>A0ABS2NV61_9BACI</name>
<sequence length="470" mass="52850">MERSSNRTNLDRNLHKFNAIDLTDQEHHESLQAVMRGIKRKRSIKQPLFAYTLSAAAVVGLLLFTYNNYPALFYPNAEKPIETAPVEDEKEYLLQDPSKENIESFLIEQEVEIAEWSPNEEQVVFVKPMKGKENQAGPLLSWHVGENKPSEIPNQQGNTGTYFIWSPDSSKLIIRSGTSIVSSGTIIDAVRLETIGELSFVGDAVWSPDSKYISYGLMDQDVTPIVATEISGVQLSVYNLATGKTVALLPADEEVYYTPTTWEGDVLYFNEISFTTGNMMGKAIEVGVYLQEEKAVDESAAPVDFYNVFGSYDIGPVNYLSEEMDFYPLSSSNYVVGVGILADAAPMYQLYEINGARDKVTIIRKVTGGGEEVSAAVEQILQQQNWQEELAAYMLEELKPIKEPFFSYDPNITETDVDIQGGKIRLYPVTIGKDTYYFKKGQGLWAKHLASDRIIENYTEPQFVYRGYVY</sequence>
<keyword evidence="1" id="KW-1133">Transmembrane helix</keyword>
<keyword evidence="3" id="KW-1185">Reference proteome</keyword>
<accession>A0ABS2NV61</accession>
<keyword evidence="1" id="KW-0472">Membrane</keyword>
<keyword evidence="1" id="KW-0812">Transmembrane</keyword>
<comment type="caution">
    <text evidence="2">The sequence shown here is derived from an EMBL/GenBank/DDBJ whole genome shotgun (WGS) entry which is preliminary data.</text>
</comment>
<evidence type="ECO:0000256" key="1">
    <source>
        <dbReference type="SAM" id="Phobius"/>
    </source>
</evidence>
<evidence type="ECO:0000313" key="2">
    <source>
        <dbReference type="EMBL" id="MBM7618531.1"/>
    </source>
</evidence>
<reference evidence="2 3" key="1">
    <citation type="submission" date="2021-01" db="EMBL/GenBank/DDBJ databases">
        <title>Genomic Encyclopedia of Type Strains, Phase IV (KMG-IV): sequencing the most valuable type-strain genomes for metagenomic binning, comparative biology and taxonomic classification.</title>
        <authorList>
            <person name="Goeker M."/>
        </authorList>
    </citation>
    <scope>NUCLEOTIDE SEQUENCE [LARGE SCALE GENOMIC DNA]</scope>
    <source>
        <strain evidence="2 3">DSM 25879</strain>
    </source>
</reference>
<dbReference type="Proteomes" id="UP000737402">
    <property type="component" value="Unassembled WGS sequence"/>
</dbReference>
<proteinExistence type="predicted"/>
<protein>
    <submittedName>
        <fullName evidence="2">Uncharacterized protein</fullName>
    </submittedName>
</protein>
<dbReference type="EMBL" id="JAFBED010000001">
    <property type="protein sequence ID" value="MBM7618531.1"/>
    <property type="molecule type" value="Genomic_DNA"/>
</dbReference>
<evidence type="ECO:0000313" key="3">
    <source>
        <dbReference type="Proteomes" id="UP000737402"/>
    </source>
</evidence>
<dbReference type="RefSeq" id="WP_204412832.1">
    <property type="nucleotide sequence ID" value="NZ_JAFBED010000001.1"/>
</dbReference>
<organism evidence="2 3">
    <name type="scientific">Sutcliffiella tianshenii</name>
    <dbReference type="NCBI Taxonomy" id="1463404"/>
    <lineage>
        <taxon>Bacteria</taxon>
        <taxon>Bacillati</taxon>
        <taxon>Bacillota</taxon>
        <taxon>Bacilli</taxon>
        <taxon>Bacillales</taxon>
        <taxon>Bacillaceae</taxon>
        <taxon>Sutcliffiella</taxon>
    </lineage>
</organism>
<gene>
    <name evidence="2" type="ORF">JOC95_000373</name>
</gene>
<dbReference type="InterPro" id="IPR011042">
    <property type="entry name" value="6-blade_b-propeller_TolB-like"/>
</dbReference>
<dbReference type="Gene3D" id="2.120.10.30">
    <property type="entry name" value="TolB, C-terminal domain"/>
    <property type="match status" value="1"/>
</dbReference>